<gene>
    <name evidence="1" type="ORF">DSCO28_19310</name>
</gene>
<organism evidence="1 2">
    <name type="scientific">Desulfosarcina ovata subsp. sediminis</name>
    <dbReference type="NCBI Taxonomy" id="885957"/>
    <lineage>
        <taxon>Bacteria</taxon>
        <taxon>Pseudomonadati</taxon>
        <taxon>Thermodesulfobacteriota</taxon>
        <taxon>Desulfobacteria</taxon>
        <taxon>Desulfobacterales</taxon>
        <taxon>Desulfosarcinaceae</taxon>
        <taxon>Desulfosarcina</taxon>
    </lineage>
</organism>
<reference evidence="1 2" key="1">
    <citation type="submission" date="2019-11" db="EMBL/GenBank/DDBJ databases">
        <title>Comparative genomics of hydrocarbon-degrading Desulfosarcina strains.</title>
        <authorList>
            <person name="Watanabe M."/>
            <person name="Kojima H."/>
            <person name="Fukui M."/>
        </authorList>
    </citation>
    <scope>NUCLEOTIDE SEQUENCE [LARGE SCALE GENOMIC DNA]</scope>
    <source>
        <strain evidence="1 2">28bB2T</strain>
    </source>
</reference>
<dbReference type="AlphaFoldDB" id="A0A5K7ZM02"/>
<evidence type="ECO:0000313" key="2">
    <source>
        <dbReference type="Proteomes" id="UP000425960"/>
    </source>
</evidence>
<protein>
    <submittedName>
        <fullName evidence="1">Uncharacterized protein</fullName>
    </submittedName>
</protein>
<accession>A0A5K7ZM02</accession>
<dbReference type="KEGG" id="dov:DSCO28_19310"/>
<name>A0A5K7ZM02_9BACT</name>
<dbReference type="Proteomes" id="UP000425960">
    <property type="component" value="Chromosome"/>
</dbReference>
<dbReference type="EMBL" id="AP021876">
    <property type="protein sequence ID" value="BBO81365.1"/>
    <property type="molecule type" value="Genomic_DNA"/>
</dbReference>
<dbReference type="RefSeq" id="WP_407924799.1">
    <property type="nucleotide sequence ID" value="NZ_AP021876.1"/>
</dbReference>
<evidence type="ECO:0000313" key="1">
    <source>
        <dbReference type="EMBL" id="BBO81365.1"/>
    </source>
</evidence>
<sequence>MKAGKADVGTVRSDTLERMEAEGKIKISDFRIINPVRFLLVRSPALTAG</sequence>
<proteinExistence type="predicted"/>